<name>A0A438AD44_9RHOB</name>
<accession>A0A438AD44</accession>
<sequence length="359" mass="38356">MAERRFPRLSTALLASAIVAFVVALVVVSLPIRNHVGAFERNVQSEGVMRAGHALELAVSKTLEREWGSLEAVAGQVDISTSESAGNFVEAVPRATAAIAWVGIAKANGRLLAGTGGEGKGTSVRNLAWFRDGMNGGTVGDVYVPEAMRNVPGQSRGLIDLSTPIRDSFGNAVGVVVYSMKVDWVTDYMAQAARELDVDIVVRDTGGREIFELNELIDDPIAPEILNLSATGHDLTRFDGSHVTGVFPNMLQGAMPPFGWDLIVRVPAHEGQTSLTAFMTKMSLAIASLFLALALATVFYAVHFLRPISELSRVASAIADGEEVYPPARHSSRESATLSSALVRIQSRLMEGGLRQGAE</sequence>
<dbReference type="Gene3D" id="3.30.450.20">
    <property type="entry name" value="PAS domain"/>
    <property type="match status" value="1"/>
</dbReference>
<evidence type="ECO:0000256" key="1">
    <source>
        <dbReference type="SAM" id="Phobius"/>
    </source>
</evidence>
<dbReference type="EMBL" id="RQXX01000010">
    <property type="protein sequence ID" value="RVV96599.1"/>
    <property type="molecule type" value="Genomic_DNA"/>
</dbReference>
<keyword evidence="1" id="KW-1133">Transmembrane helix</keyword>
<keyword evidence="3" id="KW-1185">Reference proteome</keyword>
<evidence type="ECO:0000313" key="3">
    <source>
        <dbReference type="Proteomes" id="UP000285908"/>
    </source>
</evidence>
<proteinExistence type="predicted"/>
<organism evidence="2 3">
    <name type="scientific">Mesobaculum littorinae</name>
    <dbReference type="NCBI Taxonomy" id="2486419"/>
    <lineage>
        <taxon>Bacteria</taxon>
        <taxon>Pseudomonadati</taxon>
        <taxon>Pseudomonadota</taxon>
        <taxon>Alphaproteobacteria</taxon>
        <taxon>Rhodobacterales</taxon>
        <taxon>Roseobacteraceae</taxon>
        <taxon>Mesobaculum</taxon>
    </lineage>
</organism>
<dbReference type="RefSeq" id="WP_127908009.1">
    <property type="nucleotide sequence ID" value="NZ_RQXX01000010.1"/>
</dbReference>
<feature type="transmembrane region" description="Helical" evidence="1">
    <location>
        <begin position="282"/>
        <end position="305"/>
    </location>
</feature>
<dbReference type="OrthoDB" id="9812260at2"/>
<feature type="transmembrane region" description="Helical" evidence="1">
    <location>
        <begin position="12"/>
        <end position="32"/>
    </location>
</feature>
<keyword evidence="1" id="KW-0812">Transmembrane</keyword>
<evidence type="ECO:0008006" key="4">
    <source>
        <dbReference type="Google" id="ProtNLM"/>
    </source>
</evidence>
<dbReference type="Gene3D" id="6.10.340.10">
    <property type="match status" value="1"/>
</dbReference>
<gene>
    <name evidence="2" type="ORF">EKE94_17910</name>
</gene>
<dbReference type="AlphaFoldDB" id="A0A438AD44"/>
<dbReference type="Proteomes" id="UP000285908">
    <property type="component" value="Unassembled WGS sequence"/>
</dbReference>
<comment type="caution">
    <text evidence="2">The sequence shown here is derived from an EMBL/GenBank/DDBJ whole genome shotgun (WGS) entry which is preliminary data.</text>
</comment>
<protein>
    <recommendedName>
        <fullName evidence="4">HAMP domain-containing protein</fullName>
    </recommendedName>
</protein>
<keyword evidence="1" id="KW-0472">Membrane</keyword>
<evidence type="ECO:0000313" key="2">
    <source>
        <dbReference type="EMBL" id="RVV96599.1"/>
    </source>
</evidence>
<reference evidence="2 3" key="1">
    <citation type="submission" date="2018-11" db="EMBL/GenBank/DDBJ databases">
        <title>Mesobaculum littorinae gen. nov., sp. nov., isolated from Littorina scabra that represents a novel genus of the order Rhodobacteraceae.</title>
        <authorList>
            <person name="Li F."/>
        </authorList>
    </citation>
    <scope>NUCLEOTIDE SEQUENCE [LARGE SCALE GENOMIC DNA]</scope>
    <source>
        <strain evidence="2 3">M0103</strain>
    </source>
</reference>